<sequence>MHKHLYNALAEVNKTWFNLQLLFAKILQRWNEAMKLNDARLTTSPSDKQDKYSQYHRNSSIKYRTNSTRRDHNSLFFRTSPSHCRLTILYFIKLRNKNQMKAHRSAEKSLHLLVKKCPAINSNQEHSNKM</sequence>
<evidence type="ECO:0000313" key="2">
    <source>
        <dbReference type="Proteomes" id="UP001164929"/>
    </source>
</evidence>
<protein>
    <submittedName>
        <fullName evidence="1">Uncharacterized protein</fullName>
    </submittedName>
</protein>
<keyword evidence="2" id="KW-1185">Reference proteome</keyword>
<reference evidence="1 2" key="1">
    <citation type="journal article" date="2023" name="Mol. Ecol. Resour.">
        <title>Chromosome-level genome assembly of a triploid poplar Populus alba 'Berolinensis'.</title>
        <authorList>
            <person name="Chen S."/>
            <person name="Yu Y."/>
            <person name="Wang X."/>
            <person name="Wang S."/>
            <person name="Zhang T."/>
            <person name="Zhou Y."/>
            <person name="He R."/>
            <person name="Meng N."/>
            <person name="Wang Y."/>
            <person name="Liu W."/>
            <person name="Liu Z."/>
            <person name="Liu J."/>
            <person name="Guo Q."/>
            <person name="Huang H."/>
            <person name="Sederoff R.R."/>
            <person name="Wang G."/>
            <person name="Qu G."/>
            <person name="Chen S."/>
        </authorList>
    </citation>
    <scope>NUCLEOTIDE SEQUENCE [LARGE SCALE GENOMIC DNA]</scope>
    <source>
        <strain evidence="1">SC-2020</strain>
    </source>
</reference>
<dbReference type="Proteomes" id="UP001164929">
    <property type="component" value="Chromosome 18"/>
</dbReference>
<name>A0AAD6LDC2_9ROSI</name>
<dbReference type="EMBL" id="JAQIZT010000018">
    <property type="protein sequence ID" value="KAJ6958504.1"/>
    <property type="molecule type" value="Genomic_DNA"/>
</dbReference>
<comment type="caution">
    <text evidence="1">The sequence shown here is derived from an EMBL/GenBank/DDBJ whole genome shotgun (WGS) entry which is preliminary data.</text>
</comment>
<evidence type="ECO:0000313" key="1">
    <source>
        <dbReference type="EMBL" id="KAJ6958504.1"/>
    </source>
</evidence>
<accession>A0AAD6LDC2</accession>
<gene>
    <name evidence="1" type="ORF">NC653_040224</name>
</gene>
<proteinExistence type="predicted"/>
<organism evidence="1 2">
    <name type="scientific">Populus alba x Populus x berolinensis</name>
    <dbReference type="NCBI Taxonomy" id="444605"/>
    <lineage>
        <taxon>Eukaryota</taxon>
        <taxon>Viridiplantae</taxon>
        <taxon>Streptophyta</taxon>
        <taxon>Embryophyta</taxon>
        <taxon>Tracheophyta</taxon>
        <taxon>Spermatophyta</taxon>
        <taxon>Magnoliopsida</taxon>
        <taxon>eudicotyledons</taxon>
        <taxon>Gunneridae</taxon>
        <taxon>Pentapetalae</taxon>
        <taxon>rosids</taxon>
        <taxon>fabids</taxon>
        <taxon>Malpighiales</taxon>
        <taxon>Salicaceae</taxon>
        <taxon>Saliceae</taxon>
        <taxon>Populus</taxon>
    </lineage>
</organism>
<dbReference type="AlphaFoldDB" id="A0AAD6LDC2"/>